<comment type="caution">
    <text evidence="2">The sequence shown here is derived from an EMBL/GenBank/DDBJ whole genome shotgun (WGS) entry which is preliminary data.</text>
</comment>
<reference evidence="2 3" key="1">
    <citation type="submission" date="2019-02" db="EMBL/GenBank/DDBJ databases">
        <title>Deep-cultivation of Planctomycetes and their phenomic and genomic characterization uncovers novel biology.</title>
        <authorList>
            <person name="Wiegand S."/>
            <person name="Jogler M."/>
            <person name="Boedeker C."/>
            <person name="Pinto D."/>
            <person name="Vollmers J."/>
            <person name="Rivas-Marin E."/>
            <person name="Kohn T."/>
            <person name="Peeters S.H."/>
            <person name="Heuer A."/>
            <person name="Rast P."/>
            <person name="Oberbeckmann S."/>
            <person name="Bunk B."/>
            <person name="Jeske O."/>
            <person name="Meyerdierks A."/>
            <person name="Storesund J.E."/>
            <person name="Kallscheuer N."/>
            <person name="Luecker S."/>
            <person name="Lage O.M."/>
            <person name="Pohl T."/>
            <person name="Merkel B.J."/>
            <person name="Hornburger P."/>
            <person name="Mueller R.-W."/>
            <person name="Bruemmer F."/>
            <person name="Labrenz M."/>
            <person name="Spormann A.M."/>
            <person name="Op Den Camp H."/>
            <person name="Overmann J."/>
            <person name="Amann R."/>
            <person name="Jetten M.S.M."/>
            <person name="Mascher T."/>
            <person name="Medema M.H."/>
            <person name="Devos D.P."/>
            <person name="Kaster A.-K."/>
            <person name="Ovreas L."/>
            <person name="Rohde M."/>
            <person name="Galperin M.Y."/>
            <person name="Jogler C."/>
        </authorList>
    </citation>
    <scope>NUCLEOTIDE SEQUENCE [LARGE SCALE GENOMIC DNA]</scope>
    <source>
        <strain evidence="2 3">Pla108</strain>
    </source>
</reference>
<evidence type="ECO:0000313" key="2">
    <source>
        <dbReference type="EMBL" id="TWT94806.1"/>
    </source>
</evidence>
<evidence type="ECO:0000256" key="1">
    <source>
        <dbReference type="SAM" id="SignalP"/>
    </source>
</evidence>
<protein>
    <submittedName>
        <fullName evidence="2">Uncharacterized protein</fullName>
    </submittedName>
</protein>
<dbReference type="Gene3D" id="3.20.20.70">
    <property type="entry name" value="Aldolase class I"/>
    <property type="match status" value="1"/>
</dbReference>
<evidence type="ECO:0000313" key="3">
    <source>
        <dbReference type="Proteomes" id="UP000317421"/>
    </source>
</evidence>
<feature type="signal peptide" evidence="1">
    <location>
        <begin position="1"/>
        <end position="22"/>
    </location>
</feature>
<accession>A0A5C6A5V0</accession>
<proteinExistence type="predicted"/>
<sequence precursor="true">MNRWIQVVALALAVCFAGRTDAFEFFEALTDEAAGGDPTRYGLAHLAVVYEHEIWPGESKWGFGDLNKQRDTFSEGHVRAYIRDRWPDGGPELLCLDVEQWPLYWTPDTADRRVPHALQQERIDRLLALLAVFKEELPTTRIGYYSLVPYEAWAWRPSGTPYNDWSWERVKSALRLIKAVDVFFPELYPRTRTAAGFRRFAHFNLDVAARVAGSRPILPFLKPFETADGKTVPLPDDEWAWQIDAIRSHRDADGLVIWGSHRLEGFSEPLGEAWLQRMGAAAQAARGNRQSEIAPQRPQQ</sequence>
<organism evidence="2 3">
    <name type="scientific">Botrimarina colliarenosi</name>
    <dbReference type="NCBI Taxonomy" id="2528001"/>
    <lineage>
        <taxon>Bacteria</taxon>
        <taxon>Pseudomonadati</taxon>
        <taxon>Planctomycetota</taxon>
        <taxon>Planctomycetia</taxon>
        <taxon>Pirellulales</taxon>
        <taxon>Lacipirellulaceae</taxon>
        <taxon>Botrimarina</taxon>
    </lineage>
</organism>
<dbReference type="AlphaFoldDB" id="A0A5C6A5V0"/>
<name>A0A5C6A5V0_9BACT</name>
<dbReference type="Proteomes" id="UP000317421">
    <property type="component" value="Unassembled WGS sequence"/>
</dbReference>
<keyword evidence="1" id="KW-0732">Signal</keyword>
<dbReference type="RefSeq" id="WP_146446354.1">
    <property type="nucleotide sequence ID" value="NZ_SJPR01000006.1"/>
</dbReference>
<dbReference type="EMBL" id="SJPR01000006">
    <property type="protein sequence ID" value="TWT94806.1"/>
    <property type="molecule type" value="Genomic_DNA"/>
</dbReference>
<keyword evidence="3" id="KW-1185">Reference proteome</keyword>
<dbReference type="InterPro" id="IPR013785">
    <property type="entry name" value="Aldolase_TIM"/>
</dbReference>
<gene>
    <name evidence="2" type="ORF">Pla108_36560</name>
</gene>
<dbReference type="OrthoDB" id="9086561at2"/>
<feature type="chain" id="PRO_5022752564" evidence="1">
    <location>
        <begin position="23"/>
        <end position="300"/>
    </location>
</feature>